<gene>
    <name evidence="3" type="ORF">VLY81_08095</name>
</gene>
<dbReference type="Proteomes" id="UP001333102">
    <property type="component" value="Chromosome"/>
</dbReference>
<dbReference type="RefSeq" id="WP_324667657.1">
    <property type="nucleotide sequence ID" value="NZ_CP141614.1"/>
</dbReference>
<evidence type="ECO:0000256" key="1">
    <source>
        <dbReference type="ARBA" id="ARBA00010894"/>
    </source>
</evidence>
<dbReference type="InterPro" id="IPR003425">
    <property type="entry name" value="CCB3/YggT"/>
</dbReference>
<accession>A0ABZ1BKQ5</accession>
<protein>
    <submittedName>
        <fullName evidence="3">YggT family protein</fullName>
    </submittedName>
</protein>
<reference evidence="4" key="1">
    <citation type="submission" date="2023-12" db="EMBL/GenBank/DDBJ databases">
        <title>Novel isolates from deep terrestrial aquifers shed light on the physiology and ecology of the class Limnochordia.</title>
        <authorList>
            <person name="Karnachuk O.V."/>
            <person name="Lukina A.P."/>
            <person name="Avakyan M.R."/>
            <person name="Kadnikov V."/>
            <person name="Begmatov S."/>
            <person name="Beletsky A.V."/>
            <person name="Mardanov A.V."/>
            <person name="Ravin N.V."/>
        </authorList>
    </citation>
    <scope>NUCLEOTIDE SEQUENCE [LARGE SCALE GENOMIC DNA]</scope>
    <source>
        <strain evidence="4">LN</strain>
    </source>
</reference>
<sequence length="87" mass="10088">MAELWHWLGLLIYRLLTLYSWIMLARVLVSWLPVDPYHPAVRLLRDLTEPVLAPIRRALPTVPGLDYSPIVAFLLISVVQQVVLRLF</sequence>
<evidence type="ECO:0000256" key="2">
    <source>
        <dbReference type="SAM" id="Phobius"/>
    </source>
</evidence>
<evidence type="ECO:0000313" key="3">
    <source>
        <dbReference type="EMBL" id="WRP13412.1"/>
    </source>
</evidence>
<keyword evidence="2" id="KW-0812">Transmembrane</keyword>
<organism evidence="3 4">
    <name type="scientific">Geochorda subterranea</name>
    <dbReference type="NCBI Taxonomy" id="3109564"/>
    <lineage>
        <taxon>Bacteria</taxon>
        <taxon>Bacillati</taxon>
        <taxon>Bacillota</taxon>
        <taxon>Limnochordia</taxon>
        <taxon>Limnochordales</taxon>
        <taxon>Geochordaceae</taxon>
        <taxon>Geochorda</taxon>
    </lineage>
</organism>
<proteinExistence type="inferred from homology"/>
<dbReference type="PANTHER" id="PTHR33219:SF14">
    <property type="entry name" value="PROTEIN COFACTOR ASSEMBLY OF COMPLEX C SUBUNIT B CCB3, CHLOROPLASTIC-RELATED"/>
    <property type="match status" value="1"/>
</dbReference>
<evidence type="ECO:0000313" key="4">
    <source>
        <dbReference type="Proteomes" id="UP001333102"/>
    </source>
</evidence>
<keyword evidence="2" id="KW-0472">Membrane</keyword>
<dbReference type="EMBL" id="CP141614">
    <property type="protein sequence ID" value="WRP13412.1"/>
    <property type="molecule type" value="Genomic_DNA"/>
</dbReference>
<feature type="transmembrane region" description="Helical" evidence="2">
    <location>
        <begin position="67"/>
        <end position="86"/>
    </location>
</feature>
<comment type="similarity">
    <text evidence="1">Belongs to the YggT family.</text>
</comment>
<dbReference type="PANTHER" id="PTHR33219">
    <property type="entry name" value="YLMG HOMOLOG PROTEIN 2, CHLOROPLASTIC"/>
    <property type="match status" value="1"/>
</dbReference>
<name>A0ABZ1BKQ5_9FIRM</name>
<feature type="transmembrane region" description="Helical" evidence="2">
    <location>
        <begin position="12"/>
        <end position="34"/>
    </location>
</feature>
<keyword evidence="4" id="KW-1185">Reference proteome</keyword>
<dbReference type="Pfam" id="PF02325">
    <property type="entry name" value="CCB3_YggT"/>
    <property type="match status" value="1"/>
</dbReference>
<keyword evidence="2" id="KW-1133">Transmembrane helix</keyword>